<reference evidence="1 2" key="1">
    <citation type="journal article" date="2020" name="Nature">
        <title>Bacterial chemolithoautotrophy via manganese oxidation.</title>
        <authorList>
            <person name="Yu H."/>
            <person name="Leadbetter J.R."/>
        </authorList>
    </citation>
    <scope>NUCLEOTIDE SEQUENCE [LARGE SCALE GENOMIC DNA]</scope>
    <source>
        <strain evidence="1 2">Mn-1</strain>
    </source>
</reference>
<evidence type="ECO:0008006" key="3">
    <source>
        <dbReference type="Google" id="ProtNLM"/>
    </source>
</evidence>
<gene>
    <name evidence="1" type="ORF">MNODULE_03580</name>
</gene>
<accession>A0A7X6DMH7</accession>
<dbReference type="EMBL" id="VTOW01000001">
    <property type="protein sequence ID" value="NKE69827.1"/>
    <property type="molecule type" value="Genomic_DNA"/>
</dbReference>
<keyword evidence="2" id="KW-1185">Reference proteome</keyword>
<proteinExistence type="predicted"/>
<dbReference type="Proteomes" id="UP000534783">
    <property type="component" value="Unassembled WGS sequence"/>
</dbReference>
<evidence type="ECO:0000313" key="2">
    <source>
        <dbReference type="Proteomes" id="UP000534783"/>
    </source>
</evidence>
<name>A0A7X6DMH7_9BACT</name>
<comment type="caution">
    <text evidence="1">The sequence shown here is derived from an EMBL/GenBank/DDBJ whole genome shotgun (WGS) entry which is preliminary data.</text>
</comment>
<evidence type="ECO:0000313" key="1">
    <source>
        <dbReference type="EMBL" id="NKE69827.1"/>
    </source>
</evidence>
<dbReference type="RefSeq" id="WP_168058108.1">
    <property type="nucleotide sequence ID" value="NZ_VTOW01000001.1"/>
</dbReference>
<sequence length="177" mass="19939">MIVYGRASRWLFRFILIGTFLLIINKTAFAEEPPQSKIYPFRLGVGLGVPYGVLGFNLSFRVNDLVEASGGYGSAGDGFKGWAVGGRIYPFPELKRFRPRLAAFYGVIGRVTTTTDNTKRTIDVFEGFALGGGFEWKFFSRHSLDLDLFYATGEPPAKYGFENDRFFIISFGYGYHF</sequence>
<dbReference type="AlphaFoldDB" id="A0A7X6DMH7"/>
<protein>
    <recommendedName>
        <fullName evidence="3">Outer membrane protein beta-barrel domain-containing protein</fullName>
    </recommendedName>
</protein>
<organism evidence="1 2">
    <name type="scientific">Candidatus Manganitrophus noduliformans</name>
    <dbReference type="NCBI Taxonomy" id="2606439"/>
    <lineage>
        <taxon>Bacteria</taxon>
        <taxon>Pseudomonadati</taxon>
        <taxon>Nitrospirota</taxon>
        <taxon>Nitrospiria</taxon>
        <taxon>Candidatus Troglogloeales</taxon>
        <taxon>Candidatus Manganitrophaceae</taxon>
        <taxon>Candidatus Manganitrophus</taxon>
    </lineage>
</organism>